<dbReference type="PIRSF" id="PIRSF028704">
    <property type="entry name" value="UPC028704"/>
    <property type="match status" value="1"/>
</dbReference>
<reference evidence="2 3" key="1">
    <citation type="submission" date="2019-07" db="EMBL/GenBank/DDBJ databases">
        <title>Whole genome shotgun sequence of Gluconobacter wancherniae NBRC 103581.</title>
        <authorList>
            <person name="Hosoyama A."/>
            <person name="Uohara A."/>
            <person name="Ohji S."/>
            <person name="Ichikawa N."/>
        </authorList>
    </citation>
    <scope>NUCLEOTIDE SEQUENCE [LARGE SCALE GENOMIC DNA]</scope>
    <source>
        <strain evidence="2 3">NBRC 103581</strain>
    </source>
</reference>
<feature type="transmembrane region" description="Helical" evidence="1">
    <location>
        <begin position="354"/>
        <end position="374"/>
    </location>
</feature>
<keyword evidence="1" id="KW-0472">Membrane</keyword>
<accession>A0A511AW29</accession>
<proteinExistence type="predicted"/>
<dbReference type="PANTHER" id="PTHR38592">
    <property type="entry name" value="BLL4819 PROTEIN"/>
    <property type="match status" value="1"/>
</dbReference>
<gene>
    <name evidence="2" type="ORF">GWA01_01890</name>
</gene>
<feature type="transmembrane region" description="Helical" evidence="1">
    <location>
        <begin position="221"/>
        <end position="237"/>
    </location>
</feature>
<dbReference type="Proteomes" id="UP000321230">
    <property type="component" value="Unassembled WGS sequence"/>
</dbReference>
<dbReference type="AlphaFoldDB" id="A0A511AW29"/>
<keyword evidence="1" id="KW-1133">Transmembrane helix</keyword>
<dbReference type="Pfam" id="PF10129">
    <property type="entry name" value="OpgC_C"/>
    <property type="match status" value="1"/>
</dbReference>
<keyword evidence="1" id="KW-0812">Transmembrane</keyword>
<protein>
    <submittedName>
        <fullName evidence="2">Membrane protein</fullName>
    </submittedName>
</protein>
<feature type="transmembrane region" description="Helical" evidence="1">
    <location>
        <begin position="108"/>
        <end position="126"/>
    </location>
</feature>
<comment type="caution">
    <text evidence="2">The sequence shown here is derived from an EMBL/GenBank/DDBJ whole genome shotgun (WGS) entry which is preliminary data.</text>
</comment>
<feature type="transmembrane region" description="Helical" evidence="1">
    <location>
        <begin position="185"/>
        <end position="201"/>
    </location>
</feature>
<keyword evidence="3" id="KW-1185">Reference proteome</keyword>
<evidence type="ECO:0000313" key="2">
    <source>
        <dbReference type="EMBL" id="GEK92419.1"/>
    </source>
</evidence>
<evidence type="ECO:0000256" key="1">
    <source>
        <dbReference type="SAM" id="Phobius"/>
    </source>
</evidence>
<evidence type="ECO:0000313" key="3">
    <source>
        <dbReference type="Proteomes" id="UP000321230"/>
    </source>
</evidence>
<feature type="transmembrane region" description="Helical" evidence="1">
    <location>
        <begin position="249"/>
        <end position="271"/>
    </location>
</feature>
<dbReference type="PANTHER" id="PTHR38592:SF3">
    <property type="entry name" value="BLL4819 PROTEIN"/>
    <property type="match status" value="1"/>
</dbReference>
<dbReference type="InterPro" id="IPR014550">
    <property type="entry name" value="UCP028704_OpgC"/>
</dbReference>
<sequence>MIANMTPLDRGERTERPASIAAASPIPRTIRDHRIDSLRGAALLMMLADHVPDDLLNRITMRNFGFADAAEIFVLLAGYASFLAYGRLIDRQGWSTGIKRIAGRCGRLYFYQTAMTLVFVWTVRHWRHYEPVPEYILEPQLAHGYGWLWRILTFDALPSYLNILPLYIILLALFPLIYRIMKESAWVLFGISAAIWAVSNIDPRLTIPNWLDPNGWYLNPFAWQFLYTLGVLGALWASRHGGDLPYKRWARTLCWLYLAGAFVLCFPYEYWHVPSLRLFPAPAANGKSTLVPWRLLDILSIFYLVQSSELLKRFSGGKLGQALAMLGRNSLEIFSFSTVLDLVGRLVFGSFGTGIALQIIINVVGLTLVFVLAVPLDRSRQKAKAARNSQAAASRPG</sequence>
<dbReference type="RefSeq" id="WP_229316016.1">
    <property type="nucleotide sequence ID" value="NZ_BEYS01000001.1"/>
</dbReference>
<feature type="transmembrane region" description="Helical" evidence="1">
    <location>
        <begin position="159"/>
        <end position="178"/>
    </location>
</feature>
<feature type="transmembrane region" description="Helical" evidence="1">
    <location>
        <begin position="64"/>
        <end position="88"/>
    </location>
</feature>
<name>A0A511AW29_9PROT</name>
<dbReference type="EMBL" id="BJUZ01000001">
    <property type="protein sequence ID" value="GEK92419.1"/>
    <property type="molecule type" value="Genomic_DNA"/>
</dbReference>
<organism evidence="2 3">
    <name type="scientific">Gluconobacter wancherniae NBRC 103581</name>
    <dbReference type="NCBI Taxonomy" id="656744"/>
    <lineage>
        <taxon>Bacteria</taxon>
        <taxon>Pseudomonadati</taxon>
        <taxon>Pseudomonadota</taxon>
        <taxon>Alphaproteobacteria</taxon>
        <taxon>Acetobacterales</taxon>
        <taxon>Acetobacteraceae</taxon>
        <taxon>Gluconobacter</taxon>
    </lineage>
</organism>